<keyword evidence="6 7" id="KW-0862">Zinc</keyword>
<feature type="binding site" evidence="7">
    <location>
        <position position="133"/>
    </location>
    <ligand>
        <name>Zn(2+)</name>
        <dbReference type="ChEBI" id="CHEBI:29105"/>
        <label>1</label>
    </ligand>
</feature>
<evidence type="ECO:0000313" key="9">
    <source>
        <dbReference type="EMBL" id="EHK58016.1"/>
    </source>
</evidence>
<dbReference type="GO" id="GO:0046872">
    <property type="term" value="F:metal ion binding"/>
    <property type="evidence" value="ECO:0007669"/>
    <property type="project" value="UniProtKB-KW"/>
</dbReference>
<feature type="binding site" evidence="7">
    <location>
        <position position="171"/>
    </location>
    <ligand>
        <name>Zn(2+)</name>
        <dbReference type="ChEBI" id="CHEBI:29105"/>
        <label>2</label>
    </ligand>
</feature>
<accession>H0HMM6</accession>
<comment type="pathway">
    <text evidence="2 7">Secondary metabolite metabolism; methylglyoxal degradation; (R)-lactate from methylglyoxal: step 2/2.</text>
</comment>
<keyword evidence="5 7" id="KW-0378">Hydrolase</keyword>
<dbReference type="AlphaFoldDB" id="H0HMM6"/>
<keyword evidence="4 7" id="KW-0479">Metal-binding</keyword>
<dbReference type="NCBIfam" id="TIGR03413">
    <property type="entry name" value="GSH_gloB"/>
    <property type="match status" value="1"/>
</dbReference>
<dbReference type="PIRSF" id="PIRSF005457">
    <property type="entry name" value="Glx"/>
    <property type="match status" value="1"/>
</dbReference>
<dbReference type="SUPFAM" id="SSF56281">
    <property type="entry name" value="Metallo-hydrolase/oxidoreductase"/>
    <property type="match status" value="1"/>
</dbReference>
<evidence type="ECO:0000256" key="5">
    <source>
        <dbReference type="ARBA" id="ARBA00022801"/>
    </source>
</evidence>
<feature type="binding site" evidence="7">
    <location>
        <position position="58"/>
    </location>
    <ligand>
        <name>Zn(2+)</name>
        <dbReference type="ChEBI" id="CHEBI:29105"/>
        <label>1</label>
    </ligand>
</feature>
<dbReference type="EC" id="3.1.2.6" evidence="7"/>
<protein>
    <recommendedName>
        <fullName evidence="7">Hydroxyacylglutathione hydrolase</fullName>
        <ecNumber evidence="7">3.1.2.6</ecNumber>
    </recommendedName>
    <alternativeName>
        <fullName evidence="7">Glyoxalase II</fullName>
        <shortName evidence="7">Glx II</shortName>
    </alternativeName>
</protein>
<comment type="similarity">
    <text evidence="3 7">Belongs to the metallo-beta-lactamase superfamily. Glyoxalase II family.</text>
</comment>
<feature type="domain" description="Metallo-beta-lactamase" evidence="8">
    <location>
        <begin position="13"/>
        <end position="171"/>
    </location>
</feature>
<dbReference type="HAMAP" id="MF_01374">
    <property type="entry name" value="Glyoxalase_2"/>
    <property type="match status" value="1"/>
</dbReference>
<feature type="binding site" evidence="7">
    <location>
        <position position="56"/>
    </location>
    <ligand>
        <name>Zn(2+)</name>
        <dbReference type="ChEBI" id="CHEBI:29105"/>
        <label>1</label>
    </ligand>
</feature>
<evidence type="ECO:0000256" key="4">
    <source>
        <dbReference type="ARBA" id="ARBA00022723"/>
    </source>
</evidence>
<dbReference type="OrthoDB" id="9802248at2"/>
<dbReference type="InterPro" id="IPR001279">
    <property type="entry name" value="Metallo-B-lactamas"/>
</dbReference>
<dbReference type="Proteomes" id="UP000003250">
    <property type="component" value="Unassembled WGS sequence"/>
</dbReference>
<dbReference type="InterPro" id="IPR036866">
    <property type="entry name" value="RibonucZ/Hydroxyglut_hydro"/>
</dbReference>
<dbReference type="Pfam" id="PF00753">
    <property type="entry name" value="Lactamase_B"/>
    <property type="match status" value="1"/>
</dbReference>
<dbReference type="PATRIC" id="fig|1107882.3.peg.1365"/>
<evidence type="ECO:0000256" key="7">
    <source>
        <dbReference type="HAMAP-Rule" id="MF_01374"/>
    </source>
</evidence>
<comment type="catalytic activity">
    <reaction evidence="1 7">
        <text>an S-(2-hydroxyacyl)glutathione + H2O = a 2-hydroxy carboxylate + glutathione + H(+)</text>
        <dbReference type="Rhea" id="RHEA:21864"/>
        <dbReference type="ChEBI" id="CHEBI:15377"/>
        <dbReference type="ChEBI" id="CHEBI:15378"/>
        <dbReference type="ChEBI" id="CHEBI:57925"/>
        <dbReference type="ChEBI" id="CHEBI:58896"/>
        <dbReference type="ChEBI" id="CHEBI:71261"/>
        <dbReference type="EC" id="3.1.2.6"/>
    </reaction>
</comment>
<dbReference type="Pfam" id="PF16123">
    <property type="entry name" value="HAGH_C"/>
    <property type="match status" value="1"/>
</dbReference>
<comment type="cofactor">
    <cofactor evidence="7">
        <name>Zn(2+)</name>
        <dbReference type="ChEBI" id="CHEBI:29105"/>
    </cofactor>
    <text evidence="7">Binds 2 Zn(2+) ions per subunit.</text>
</comment>
<evidence type="ECO:0000256" key="1">
    <source>
        <dbReference type="ARBA" id="ARBA00001623"/>
    </source>
</evidence>
<dbReference type="GO" id="GO:0004416">
    <property type="term" value="F:hydroxyacylglutathione hydrolase activity"/>
    <property type="evidence" value="ECO:0007669"/>
    <property type="project" value="UniProtKB-UniRule"/>
</dbReference>
<organism evidence="9 10">
    <name type="scientific">Mesorhizobium alhagi CCNWXJ12-2</name>
    <dbReference type="NCBI Taxonomy" id="1107882"/>
    <lineage>
        <taxon>Bacteria</taxon>
        <taxon>Pseudomonadati</taxon>
        <taxon>Pseudomonadota</taxon>
        <taxon>Alphaproteobacteria</taxon>
        <taxon>Hyphomicrobiales</taxon>
        <taxon>Phyllobacteriaceae</taxon>
        <taxon>Allomesorhizobium</taxon>
    </lineage>
</organism>
<evidence type="ECO:0000256" key="3">
    <source>
        <dbReference type="ARBA" id="ARBA00006759"/>
    </source>
</evidence>
<dbReference type="RefSeq" id="WP_008835038.1">
    <property type="nucleotide sequence ID" value="NZ_AHAM01000045.1"/>
</dbReference>
<dbReference type="GO" id="GO:0019243">
    <property type="term" value="P:methylglyoxal catabolic process to D-lactate via S-lactoyl-glutathione"/>
    <property type="evidence" value="ECO:0007669"/>
    <property type="project" value="UniProtKB-UniRule"/>
</dbReference>
<feature type="binding site" evidence="7">
    <location>
        <position position="114"/>
    </location>
    <ligand>
        <name>Zn(2+)</name>
        <dbReference type="ChEBI" id="CHEBI:29105"/>
        <label>1</label>
    </ligand>
</feature>
<feature type="binding site" evidence="7">
    <location>
        <position position="60"/>
    </location>
    <ligand>
        <name>Zn(2+)</name>
        <dbReference type="ChEBI" id="CHEBI:29105"/>
        <label>2</label>
    </ligand>
</feature>
<reference evidence="9 10" key="1">
    <citation type="journal article" date="2012" name="J. Bacteriol.">
        <title>Draft Genome Sequence of Mesorhizobium alhagi CCNWXJ12-2T, a Novel Salt-Resistant Species Isolated from the Desert of Northwestern China.</title>
        <authorList>
            <person name="Zhou M."/>
            <person name="Chen W."/>
            <person name="Chen H."/>
            <person name="Wei G."/>
        </authorList>
    </citation>
    <scope>NUCLEOTIDE SEQUENCE [LARGE SCALE GENOMIC DNA]</scope>
    <source>
        <strain evidence="9 10">CCNWXJ12-2</strain>
    </source>
</reference>
<proteinExistence type="inferred from homology"/>
<comment type="function">
    <text evidence="7">Thiolesterase that catalyzes the hydrolysis of S-D-lactoyl-glutathione to form glutathione and D-lactic acid.</text>
</comment>
<dbReference type="InterPro" id="IPR017782">
    <property type="entry name" value="Hydroxyacylglutathione_Hdrlase"/>
</dbReference>
<feature type="binding site" evidence="7">
    <location>
        <position position="61"/>
    </location>
    <ligand>
        <name>Zn(2+)</name>
        <dbReference type="ChEBI" id="CHEBI:29105"/>
        <label>2</label>
    </ligand>
</feature>
<name>H0HMM6_9HYPH</name>
<evidence type="ECO:0000259" key="8">
    <source>
        <dbReference type="SMART" id="SM00849"/>
    </source>
</evidence>
<keyword evidence="10" id="KW-1185">Reference proteome</keyword>
<dbReference type="Gene3D" id="3.60.15.10">
    <property type="entry name" value="Ribonuclease Z/Hydroxyacylglutathione hydrolase-like"/>
    <property type="match status" value="1"/>
</dbReference>
<dbReference type="SMART" id="SM00849">
    <property type="entry name" value="Lactamase_B"/>
    <property type="match status" value="1"/>
</dbReference>
<dbReference type="InterPro" id="IPR035680">
    <property type="entry name" value="Clx_II_MBL"/>
</dbReference>
<dbReference type="InterPro" id="IPR032282">
    <property type="entry name" value="HAGH_C"/>
</dbReference>
<evidence type="ECO:0000313" key="10">
    <source>
        <dbReference type="Proteomes" id="UP000003250"/>
    </source>
</evidence>
<evidence type="ECO:0000256" key="6">
    <source>
        <dbReference type="ARBA" id="ARBA00022833"/>
    </source>
</evidence>
<feature type="binding site" evidence="7">
    <location>
        <position position="133"/>
    </location>
    <ligand>
        <name>Zn(2+)</name>
        <dbReference type="ChEBI" id="CHEBI:29105"/>
        <label>2</label>
    </ligand>
</feature>
<dbReference type="UniPathway" id="UPA00619">
    <property type="reaction ID" value="UER00676"/>
</dbReference>
<gene>
    <name evidence="7" type="primary">gloB</name>
    <name evidence="9" type="ORF">MAXJ12_06952</name>
</gene>
<dbReference type="InterPro" id="IPR050110">
    <property type="entry name" value="Glyoxalase_II_hydrolase"/>
</dbReference>
<evidence type="ECO:0000256" key="2">
    <source>
        <dbReference type="ARBA" id="ARBA00004963"/>
    </source>
</evidence>
<comment type="subunit">
    <text evidence="7">Monomer.</text>
</comment>
<dbReference type="PANTHER" id="PTHR43705:SF1">
    <property type="entry name" value="HYDROXYACYLGLUTATHIONE HYDROLASE GLOB"/>
    <property type="match status" value="1"/>
</dbReference>
<sequence>MPLKIDQFMCRSDNFGVLVHDGTSGETALIDAPQEQPILAAVERTGWKPTVILTTHHHSDHVEANLALKQRFGLRIIGPEAEAAKIPGIDDTVEDGSVIPFGDEEIRVIATPGHTAGHVSYWFPKPKVAFTADTLFALGCGRLFEAKAPVMLQSLKKLAALPPETTVYCGHEYTQANARFALSVDPTNSALRERAANIDRLRLEGKPTLPTTIGEELATNPFLRWHDPTIRRNLGMETASDEEVFAEIRKRKDVF</sequence>
<dbReference type="EMBL" id="AHAM01000045">
    <property type="protein sequence ID" value="EHK58016.1"/>
    <property type="molecule type" value="Genomic_DNA"/>
</dbReference>
<dbReference type="CDD" id="cd07723">
    <property type="entry name" value="hydroxyacylglutathione_hydrolase_MBL-fold"/>
    <property type="match status" value="1"/>
</dbReference>
<dbReference type="PANTHER" id="PTHR43705">
    <property type="entry name" value="HYDROXYACYLGLUTATHIONE HYDROLASE"/>
    <property type="match status" value="1"/>
</dbReference>